<dbReference type="Proteomes" id="UP001202117">
    <property type="component" value="Unassembled WGS sequence"/>
</dbReference>
<keyword evidence="2" id="KW-1185">Reference proteome</keyword>
<comment type="caution">
    <text evidence="1">The sequence shown here is derived from an EMBL/GenBank/DDBJ whole genome shotgun (WGS) entry which is preliminary data.</text>
</comment>
<evidence type="ECO:0008006" key="3">
    <source>
        <dbReference type="Google" id="ProtNLM"/>
    </source>
</evidence>
<name>A0ABS9S041_9GAMM</name>
<gene>
    <name evidence="1" type="ORF">MKP05_20280</name>
</gene>
<sequence length="256" mass="28248">MAILMHKIEQNGRVYAFEFDGRGGLLTVEKIALTNDAKIGVAREYAVLLKLDSAVLPFQVPRVVNFRDSKQACMLCVSAADSGLSIHDKSKGLPDLLFDAIASLRPMDFPAVLPRSTFEWFDVSLERVTNPVIRRVAREITSDHMFAVCAAHCDLGSENVFSNAEVQPENPKFAVIDWELFTETAPAMTDRVGFWLGQHHRKFKREIGAWDSKVAASHFLNTFRDAPGGIAAATLALLGLLNMGNDLAERLCGVTK</sequence>
<organism evidence="1 2">
    <name type="scientific">Halomonas flagellata</name>
    <dbReference type="NCBI Taxonomy" id="2920385"/>
    <lineage>
        <taxon>Bacteria</taxon>
        <taxon>Pseudomonadati</taxon>
        <taxon>Pseudomonadota</taxon>
        <taxon>Gammaproteobacteria</taxon>
        <taxon>Oceanospirillales</taxon>
        <taxon>Halomonadaceae</taxon>
        <taxon>Halomonas</taxon>
    </lineage>
</organism>
<accession>A0ABS9S041</accession>
<dbReference type="EMBL" id="JAKVPY010000041">
    <property type="protein sequence ID" value="MCH4565441.1"/>
    <property type="molecule type" value="Genomic_DNA"/>
</dbReference>
<protein>
    <recommendedName>
        <fullName evidence="3">Aminoglycoside phosphotransferase domain-containing protein</fullName>
    </recommendedName>
</protein>
<evidence type="ECO:0000313" key="1">
    <source>
        <dbReference type="EMBL" id="MCH4565441.1"/>
    </source>
</evidence>
<proteinExistence type="predicted"/>
<dbReference type="RefSeq" id="WP_240569983.1">
    <property type="nucleotide sequence ID" value="NZ_JAKVPY010000041.1"/>
</dbReference>
<evidence type="ECO:0000313" key="2">
    <source>
        <dbReference type="Proteomes" id="UP001202117"/>
    </source>
</evidence>
<reference evidence="1 2" key="1">
    <citation type="submission" date="2022-02" db="EMBL/GenBank/DDBJ databases">
        <title>Halomonas fukangensis sp. nov., a halophilic bacterium isolated from a bulk soil of Kalidium foliatum at Fukang.</title>
        <authorList>
            <person name="Huang Y."/>
        </authorList>
    </citation>
    <scope>NUCLEOTIDE SEQUENCE [LARGE SCALE GENOMIC DNA]</scope>
    <source>
        <strain evidence="1 2">EGI 63088</strain>
    </source>
</reference>